<proteinExistence type="predicted"/>
<protein>
    <submittedName>
        <fullName evidence="1">Uncharacterized protein</fullName>
    </submittedName>
</protein>
<name>A0A150LVY5_9BACL</name>
<comment type="caution">
    <text evidence="1">The sequence shown here is derived from an EMBL/GenBank/DDBJ whole genome shotgun (WGS) entry which is preliminary data.</text>
</comment>
<accession>A0A150LVY5</accession>
<organism evidence="1 2">
    <name type="scientific">Saccharococcus caldoxylosilyticus</name>
    <dbReference type="NCBI Taxonomy" id="81408"/>
    <lineage>
        <taxon>Bacteria</taxon>
        <taxon>Bacillati</taxon>
        <taxon>Bacillota</taxon>
        <taxon>Bacilli</taxon>
        <taxon>Bacillales</taxon>
        <taxon>Anoxybacillaceae</taxon>
        <taxon>Saccharococcus</taxon>
    </lineage>
</organism>
<gene>
    <name evidence="1" type="ORF">B4119_1806</name>
</gene>
<sequence>MGYFLFLDTAMTVTMSDAKAIINVSASAMVIISGTSLL</sequence>
<dbReference type="Proteomes" id="UP000075455">
    <property type="component" value="Unassembled WGS sequence"/>
</dbReference>
<dbReference type="AlphaFoldDB" id="A0A150LVY5"/>
<dbReference type="EMBL" id="LQYS01000032">
    <property type="protein sequence ID" value="KYD16393.1"/>
    <property type="molecule type" value="Genomic_DNA"/>
</dbReference>
<reference evidence="1 2" key="1">
    <citation type="submission" date="2016-01" db="EMBL/GenBank/DDBJ databases">
        <title>Draft Genome Sequences of Seven Thermophilic Sporeformers Isolated from Foods.</title>
        <authorList>
            <person name="Berendsen E.M."/>
            <person name="Wells-Bennik M.H."/>
            <person name="Krawcyk A.O."/>
            <person name="De Jong A."/>
            <person name="Holsappel S."/>
            <person name="Eijlander R.T."/>
            <person name="Kuipers O.P."/>
        </authorList>
    </citation>
    <scope>NUCLEOTIDE SEQUENCE [LARGE SCALE GENOMIC DNA]</scope>
    <source>
        <strain evidence="1 2">B4119</strain>
    </source>
</reference>
<evidence type="ECO:0000313" key="2">
    <source>
        <dbReference type="Proteomes" id="UP000075455"/>
    </source>
</evidence>
<evidence type="ECO:0000313" key="1">
    <source>
        <dbReference type="EMBL" id="KYD16393.1"/>
    </source>
</evidence>